<reference evidence="3" key="1">
    <citation type="journal article" date="2019" name="Int. J. Syst. Evol. Microbiol.">
        <title>The Global Catalogue of Microorganisms (GCM) 10K type strain sequencing project: providing services to taxonomists for standard genome sequencing and annotation.</title>
        <authorList>
            <consortium name="The Broad Institute Genomics Platform"/>
            <consortium name="The Broad Institute Genome Sequencing Center for Infectious Disease"/>
            <person name="Wu L."/>
            <person name="Ma J."/>
        </authorList>
    </citation>
    <scope>NUCLEOTIDE SEQUENCE [LARGE SCALE GENOMIC DNA]</scope>
    <source>
        <strain evidence="3">JCM 18657</strain>
    </source>
</reference>
<dbReference type="InterPro" id="IPR050312">
    <property type="entry name" value="IolE/XylAMocC-like"/>
</dbReference>
<protein>
    <submittedName>
        <fullName evidence="2">Sugar phosphate isomerase/epimerase family protein</fullName>
    </submittedName>
</protein>
<dbReference type="PANTHER" id="PTHR12110:SF21">
    <property type="entry name" value="XYLOSE ISOMERASE-LIKE TIM BARREL DOMAIN-CONTAINING PROTEIN"/>
    <property type="match status" value="1"/>
</dbReference>
<dbReference type="SUPFAM" id="SSF51658">
    <property type="entry name" value="Xylose isomerase-like"/>
    <property type="match status" value="1"/>
</dbReference>
<keyword evidence="2" id="KW-0413">Isomerase</keyword>
<dbReference type="PANTHER" id="PTHR12110">
    <property type="entry name" value="HYDROXYPYRUVATE ISOMERASE"/>
    <property type="match status" value="1"/>
</dbReference>
<gene>
    <name evidence="2" type="ORF">ACFQWB_15260</name>
</gene>
<dbReference type="InterPro" id="IPR036237">
    <property type="entry name" value="Xyl_isomerase-like_sf"/>
</dbReference>
<evidence type="ECO:0000313" key="2">
    <source>
        <dbReference type="EMBL" id="MFC7751278.1"/>
    </source>
</evidence>
<dbReference type="RefSeq" id="WP_138788603.1">
    <property type="nucleotide sequence ID" value="NZ_JBHTGQ010000041.1"/>
</dbReference>
<name>A0ABW2V7R5_9BACL</name>
<organism evidence="2 3">
    <name type="scientific">Paenibacillus thermoaerophilus</name>
    <dbReference type="NCBI Taxonomy" id="1215385"/>
    <lineage>
        <taxon>Bacteria</taxon>
        <taxon>Bacillati</taxon>
        <taxon>Bacillota</taxon>
        <taxon>Bacilli</taxon>
        <taxon>Bacillales</taxon>
        <taxon>Paenibacillaceae</taxon>
        <taxon>Paenibacillus</taxon>
    </lineage>
</organism>
<dbReference type="Gene3D" id="3.20.20.150">
    <property type="entry name" value="Divalent-metal-dependent TIM barrel enzymes"/>
    <property type="match status" value="1"/>
</dbReference>
<comment type="caution">
    <text evidence="2">The sequence shown here is derived from an EMBL/GenBank/DDBJ whole genome shotgun (WGS) entry which is preliminary data.</text>
</comment>
<keyword evidence="3" id="KW-1185">Reference proteome</keyword>
<dbReference type="GO" id="GO:0016853">
    <property type="term" value="F:isomerase activity"/>
    <property type="evidence" value="ECO:0007669"/>
    <property type="project" value="UniProtKB-KW"/>
</dbReference>
<dbReference type="Pfam" id="PF01261">
    <property type="entry name" value="AP_endonuc_2"/>
    <property type="match status" value="1"/>
</dbReference>
<sequence length="280" mass="31100">MRFGVLAHDLKKGTAAEVAATVASYGLQFVQLALAKALTDVDSSLGRLSTGLANHIAEAFERERVRISVLGCYINPIDPDPAARRYAIDRFKEHIRYARDFGASLVATETGNVADYRKARPDATDDELWQLLRSAVEEMAEEAERWGVHVGIEASPTEVIHTSDLMARLLEEVPSRNIGVVFDPCHLLNAQNIGRQREVLDRAFEQFGDRIVLGHVKDLAFDEAGVKRYVKMGTGELDYPYFLGRLQKLKPHLNLSFEGGIKPDHVADSIAYLQGVLKSL</sequence>
<feature type="domain" description="Xylose isomerase-like TIM barrel" evidence="1">
    <location>
        <begin position="21"/>
        <end position="273"/>
    </location>
</feature>
<dbReference type="Proteomes" id="UP001596528">
    <property type="component" value="Unassembled WGS sequence"/>
</dbReference>
<dbReference type="EMBL" id="JBHTGQ010000041">
    <property type="protein sequence ID" value="MFC7751278.1"/>
    <property type="molecule type" value="Genomic_DNA"/>
</dbReference>
<evidence type="ECO:0000259" key="1">
    <source>
        <dbReference type="Pfam" id="PF01261"/>
    </source>
</evidence>
<evidence type="ECO:0000313" key="3">
    <source>
        <dbReference type="Proteomes" id="UP001596528"/>
    </source>
</evidence>
<proteinExistence type="predicted"/>
<dbReference type="InterPro" id="IPR013022">
    <property type="entry name" value="Xyl_isomerase-like_TIM-brl"/>
</dbReference>
<accession>A0ABW2V7R5</accession>